<proteinExistence type="predicted"/>
<dbReference type="SUPFAM" id="SSF55073">
    <property type="entry name" value="Nucleotide cyclase"/>
    <property type="match status" value="1"/>
</dbReference>
<gene>
    <name evidence="4" type="ORF">OWO01_02575</name>
</gene>
<name>A0A9J6R8Z4_9BACI</name>
<reference evidence="4" key="1">
    <citation type="submission" date="2022-11" db="EMBL/GenBank/DDBJ databases">
        <title>WGS of Natronobacillus azotifigens 24KS-1, an anaerobic diazotrophic haloalkaliphile from soda-rich habitats.</title>
        <authorList>
            <person name="Sorokin D.Y."/>
            <person name="Merkel A.Y."/>
        </authorList>
    </citation>
    <scope>NUCLEOTIDE SEQUENCE</scope>
    <source>
        <strain evidence="4">24KS-1</strain>
    </source>
</reference>
<dbReference type="InterPro" id="IPR000014">
    <property type="entry name" value="PAS"/>
</dbReference>
<dbReference type="InterPro" id="IPR013767">
    <property type="entry name" value="PAS_fold"/>
</dbReference>
<dbReference type="PANTHER" id="PTHR44757">
    <property type="entry name" value="DIGUANYLATE CYCLASE DGCP"/>
    <property type="match status" value="1"/>
</dbReference>
<dbReference type="Pfam" id="PF00990">
    <property type="entry name" value="GGDEF"/>
    <property type="match status" value="1"/>
</dbReference>
<dbReference type="PANTHER" id="PTHR44757:SF2">
    <property type="entry name" value="BIOFILM ARCHITECTURE MAINTENANCE PROTEIN MBAA"/>
    <property type="match status" value="1"/>
</dbReference>
<dbReference type="SMART" id="SM00086">
    <property type="entry name" value="PAC"/>
    <property type="match status" value="2"/>
</dbReference>
<dbReference type="NCBIfam" id="TIGR00254">
    <property type="entry name" value="GGDEF"/>
    <property type="match status" value="1"/>
</dbReference>
<dbReference type="GO" id="GO:0006355">
    <property type="term" value="P:regulation of DNA-templated transcription"/>
    <property type="evidence" value="ECO:0007669"/>
    <property type="project" value="InterPro"/>
</dbReference>
<dbReference type="InterPro" id="IPR013656">
    <property type="entry name" value="PAS_4"/>
</dbReference>
<accession>A0A9J6R8Z4</accession>
<dbReference type="SMART" id="SM00091">
    <property type="entry name" value="PAS"/>
    <property type="match status" value="2"/>
</dbReference>
<sequence length="560" mass="65200">MNKNKVDYQAILNGIQDMIFVMRVSEDQQLFYYDYLNKVAMEELGLSEDVIGKEIAEVNSLQVTAVLYEKYRTVIELREPITYQDDYIIKQETKKVSETTLTPQFEDEKVVRIIALTRDITAFKETEREKDLSNHRLKLSRLRYKSLFAENSDSIIYLDLQGKILRANQAFNRLMNQPEENFRGMAFLDILKPKRLSKVKQAFQQTLGGTSSIVDTEVSMSDDTEAVLQIKLTPMMLEQEIRGVYAIMKDMTAEQFAKEALMASEERFRLIAENSSDLIQLIDERGQFVYLSPSHQKVLGYDPNALFNKKLLDIVDQQDHQLIKELLETYQKANTHSIEVRFNDINGKEKWFELRAQPIFTKNKHFKHIVVVARDIEERKQHEEQLRQFAYHDYLTNLPNRRLFHDRLDQVIAAHERKQHNNFAVMMLDLDDFKKINDQYGHDTGDKVIIEFGQRLKSAVREMDTVARMGGDEFMILLPEVDDARNVERVVKRIEGVIAQPWQVDSYQFSLGSSIGIIIPTCKNFDAQQIINKADEVLYQAKNTGKNKAIIEICNYLVKP</sequence>
<protein>
    <submittedName>
        <fullName evidence="4">Diguanylate cyclase</fullName>
        <ecNumber evidence="4">2.7.7.65</ecNumber>
    </submittedName>
</protein>
<dbReference type="CDD" id="cd01949">
    <property type="entry name" value="GGDEF"/>
    <property type="match status" value="1"/>
</dbReference>
<feature type="domain" description="PAS" evidence="1">
    <location>
        <begin position="264"/>
        <end position="334"/>
    </location>
</feature>
<evidence type="ECO:0000313" key="4">
    <source>
        <dbReference type="EMBL" id="MCZ0702093.1"/>
    </source>
</evidence>
<dbReference type="SUPFAM" id="SSF55785">
    <property type="entry name" value="PYP-like sensor domain (PAS domain)"/>
    <property type="match status" value="3"/>
</dbReference>
<dbReference type="EC" id="2.7.7.65" evidence="4"/>
<evidence type="ECO:0000259" key="1">
    <source>
        <dbReference type="PROSITE" id="PS50112"/>
    </source>
</evidence>
<dbReference type="Pfam" id="PF08448">
    <property type="entry name" value="PAS_4"/>
    <property type="match status" value="1"/>
</dbReference>
<dbReference type="InterPro" id="IPR035965">
    <property type="entry name" value="PAS-like_dom_sf"/>
</dbReference>
<dbReference type="PROSITE" id="PS50887">
    <property type="entry name" value="GGDEF"/>
    <property type="match status" value="1"/>
</dbReference>
<dbReference type="EMBL" id="JAPRAT010000003">
    <property type="protein sequence ID" value="MCZ0702093.1"/>
    <property type="molecule type" value="Genomic_DNA"/>
</dbReference>
<dbReference type="PROSITE" id="PS50112">
    <property type="entry name" value="PAS"/>
    <property type="match status" value="2"/>
</dbReference>
<evidence type="ECO:0000313" key="5">
    <source>
        <dbReference type="Proteomes" id="UP001084197"/>
    </source>
</evidence>
<keyword evidence="4" id="KW-0548">Nucleotidyltransferase</keyword>
<feature type="domain" description="PAS" evidence="1">
    <location>
        <begin position="140"/>
        <end position="210"/>
    </location>
</feature>
<comment type="caution">
    <text evidence="4">The sequence shown here is derived from an EMBL/GenBank/DDBJ whole genome shotgun (WGS) entry which is preliminary data.</text>
</comment>
<dbReference type="Gene3D" id="3.30.450.20">
    <property type="entry name" value="PAS domain"/>
    <property type="match status" value="3"/>
</dbReference>
<keyword evidence="5" id="KW-1185">Reference proteome</keyword>
<dbReference type="CDD" id="cd00130">
    <property type="entry name" value="PAS"/>
    <property type="match status" value="2"/>
</dbReference>
<dbReference type="InterPro" id="IPR000700">
    <property type="entry name" value="PAS-assoc_C"/>
</dbReference>
<dbReference type="Proteomes" id="UP001084197">
    <property type="component" value="Unassembled WGS sequence"/>
</dbReference>
<dbReference type="Pfam" id="PF00989">
    <property type="entry name" value="PAS"/>
    <property type="match status" value="1"/>
</dbReference>
<dbReference type="FunFam" id="3.30.70.270:FF:000001">
    <property type="entry name" value="Diguanylate cyclase domain protein"/>
    <property type="match status" value="1"/>
</dbReference>
<dbReference type="InterPro" id="IPR000160">
    <property type="entry name" value="GGDEF_dom"/>
</dbReference>
<organism evidence="4 5">
    <name type="scientific">Natronobacillus azotifigens</name>
    <dbReference type="NCBI Taxonomy" id="472978"/>
    <lineage>
        <taxon>Bacteria</taxon>
        <taxon>Bacillati</taxon>
        <taxon>Bacillota</taxon>
        <taxon>Bacilli</taxon>
        <taxon>Bacillales</taxon>
        <taxon>Bacillaceae</taxon>
        <taxon>Natronobacillus</taxon>
    </lineage>
</organism>
<dbReference type="PROSITE" id="PS50113">
    <property type="entry name" value="PAC"/>
    <property type="match status" value="1"/>
</dbReference>
<feature type="domain" description="GGDEF" evidence="3">
    <location>
        <begin position="421"/>
        <end position="554"/>
    </location>
</feature>
<dbReference type="InterPro" id="IPR052155">
    <property type="entry name" value="Biofilm_reg_signaling"/>
</dbReference>
<dbReference type="Pfam" id="PF13426">
    <property type="entry name" value="PAS_9"/>
    <property type="match status" value="1"/>
</dbReference>
<evidence type="ECO:0000259" key="2">
    <source>
        <dbReference type="PROSITE" id="PS50113"/>
    </source>
</evidence>
<dbReference type="InterPro" id="IPR043128">
    <property type="entry name" value="Rev_trsase/Diguanyl_cyclase"/>
</dbReference>
<dbReference type="Gene3D" id="3.30.70.270">
    <property type="match status" value="1"/>
</dbReference>
<dbReference type="InterPro" id="IPR029787">
    <property type="entry name" value="Nucleotide_cyclase"/>
</dbReference>
<dbReference type="RefSeq" id="WP_268778861.1">
    <property type="nucleotide sequence ID" value="NZ_JAPRAT010000003.1"/>
</dbReference>
<evidence type="ECO:0000259" key="3">
    <source>
        <dbReference type="PROSITE" id="PS50887"/>
    </source>
</evidence>
<dbReference type="AlphaFoldDB" id="A0A9J6R8Z4"/>
<dbReference type="SMART" id="SM00267">
    <property type="entry name" value="GGDEF"/>
    <property type="match status" value="1"/>
</dbReference>
<dbReference type="InterPro" id="IPR001610">
    <property type="entry name" value="PAC"/>
</dbReference>
<dbReference type="NCBIfam" id="TIGR00229">
    <property type="entry name" value="sensory_box"/>
    <property type="match status" value="2"/>
</dbReference>
<feature type="domain" description="PAC" evidence="2">
    <location>
        <begin position="336"/>
        <end position="388"/>
    </location>
</feature>
<dbReference type="GO" id="GO:0052621">
    <property type="term" value="F:diguanylate cyclase activity"/>
    <property type="evidence" value="ECO:0007669"/>
    <property type="project" value="UniProtKB-EC"/>
</dbReference>
<keyword evidence="4" id="KW-0808">Transferase</keyword>